<name>A0A271LDW2_9HYPH</name>
<accession>A0A271LDW2</accession>
<reference evidence="2 3" key="1">
    <citation type="submission" date="2017-08" db="EMBL/GenBank/DDBJ databases">
        <title>Mesorhizobium wenxinae sp. nov., a novel rhizobial species isolated from root nodules of chickpea (Cicer arietinum L.).</title>
        <authorList>
            <person name="Zhang J."/>
        </authorList>
    </citation>
    <scope>NUCLEOTIDE SEQUENCE [LARGE SCALE GENOMIC DNA]</scope>
    <source>
        <strain evidence="2 3">SDW018</strain>
    </source>
</reference>
<feature type="region of interest" description="Disordered" evidence="1">
    <location>
        <begin position="44"/>
        <end position="82"/>
    </location>
</feature>
<keyword evidence="3" id="KW-1185">Reference proteome</keyword>
<gene>
    <name evidence="2" type="ORF">CIT26_30360</name>
</gene>
<sequence>MDRPKEEDPGAYGGFQWNFDGVPEFGERRHYTRRKAGRPVLAPRRAGEERLTGRRHRKPDPLIPRILAPPPARRPAIALAAE</sequence>
<dbReference type="EMBL" id="NPKJ01000072">
    <property type="protein sequence ID" value="PAQ05418.1"/>
    <property type="molecule type" value="Genomic_DNA"/>
</dbReference>
<dbReference type="OrthoDB" id="271821at2"/>
<dbReference type="AlphaFoldDB" id="A0A271LDW2"/>
<protein>
    <submittedName>
        <fullName evidence="2">Uncharacterized protein</fullName>
    </submittedName>
</protein>
<evidence type="ECO:0000313" key="3">
    <source>
        <dbReference type="Proteomes" id="UP000216442"/>
    </source>
</evidence>
<evidence type="ECO:0000256" key="1">
    <source>
        <dbReference type="SAM" id="MobiDB-lite"/>
    </source>
</evidence>
<organism evidence="2 3">
    <name type="scientific">Mesorhizobium temperatum</name>
    <dbReference type="NCBI Taxonomy" id="241416"/>
    <lineage>
        <taxon>Bacteria</taxon>
        <taxon>Pseudomonadati</taxon>
        <taxon>Pseudomonadota</taxon>
        <taxon>Alphaproteobacteria</taxon>
        <taxon>Hyphomicrobiales</taxon>
        <taxon>Phyllobacteriaceae</taxon>
        <taxon>Mesorhizobium</taxon>
    </lineage>
</organism>
<comment type="caution">
    <text evidence="2">The sequence shown here is derived from an EMBL/GenBank/DDBJ whole genome shotgun (WGS) entry which is preliminary data.</text>
</comment>
<proteinExistence type="predicted"/>
<dbReference type="RefSeq" id="WP_095496007.1">
    <property type="nucleotide sequence ID" value="NZ_NPKJ01000072.1"/>
</dbReference>
<evidence type="ECO:0000313" key="2">
    <source>
        <dbReference type="EMBL" id="PAQ05418.1"/>
    </source>
</evidence>
<dbReference type="Proteomes" id="UP000216442">
    <property type="component" value="Unassembled WGS sequence"/>
</dbReference>